<feature type="signal peptide" evidence="2">
    <location>
        <begin position="1"/>
        <end position="18"/>
    </location>
</feature>
<protein>
    <submittedName>
        <fullName evidence="4">Por secretion system C-terminal sorting domain-containing protein</fullName>
    </submittedName>
</protein>
<feature type="domain" description="Secretion system C-terminal sorting" evidence="3">
    <location>
        <begin position="864"/>
        <end position="928"/>
    </location>
</feature>
<sequence length="930" mass="104421">MKKIYLLLVLILSITTSAQNILNTKLVAHNYSGSGSPSYIAEYEGKIIFSGNRPYEFGGNELWSYDEASGKAKVLKNFAQSFNNYYSRIKSPIINFKGKLYFVGTNLNDNNNQLWVTDGTEEGTKVVKQLYNSSAAYVYIDIFTNGEKLFVVTDYQLWSSDGTFAGTIALTGKNYKSQYYFLNNKLYYSENNYNQHVIMESDGTVGGTKPFKVFEATDSSLTSLNFGMIKFQNQLFFLARNNGIKALWSTDGTEAGTKSIIPINDVSSLNGDVVNDKIVFYDSKNNLWSSDGTQANTKIVKSFTETISKIFKFKDEIYLDTNLNIWKTDGSTENTVQANLTTKDSDLDFATLSSKKNYLIFKSSEQYNSGIWISDENASNAKKINFGNGYWDGNYIELDGNIFFYGLDGQAGTGISEHGGELYKYNVLTKEDKLAIDTNFSYNSYLSSYLKIGNSLFYIASTSSIGQKQLFKKSINSGELTQVSNFTANIGTVDKTLKVGDFYYAYSNYNSNGFIKSDGIKDNTKFIPVTEEIISFNNFKDQAVVYVTKSDKLKVYLLENNSSIPVLLKEMPFYSNDYYSKLNNGYMLDDFLYFSFMDENSRWSIWKTDGTVTNTKKAIDFSNESVQMLKIVGVINSKIVFYKSTNVQSGYVDLYSSDGTQAGTSLLKNINTSFTNHSLVNDGILYFLTFKSGTISLYKTDGTINGTALVKALGSTNLSESSSYSDSNVLTKCGNDMFILHNNRLYRSNGTTIGTTYLSANLTENEMACSKNYLYTLNTSDPRIVRFGGINTSFNVNIVDSNTNIEEDYSVLAVPFKNIASDGNTLYFSAYTNKAEYIQLHTIDQLPDLQVENLEGKDKIAMSVYPNPTSSYVKIQSPSRINKVEVYNFSGVKIFESKSDNLDFIRLNSGIYLVKVYTDDFIETKKVIKK</sequence>
<gene>
    <name evidence="4" type="ORF">SAMN05421825_3507</name>
</gene>
<organism evidence="4 5">
    <name type="scientific">Epilithonimonas hungarica</name>
    <dbReference type="NCBI Taxonomy" id="454006"/>
    <lineage>
        <taxon>Bacteria</taxon>
        <taxon>Pseudomonadati</taxon>
        <taxon>Bacteroidota</taxon>
        <taxon>Flavobacteriia</taxon>
        <taxon>Flavobacteriales</taxon>
        <taxon>Weeksellaceae</taxon>
        <taxon>Chryseobacterium group</taxon>
        <taxon>Epilithonimonas</taxon>
    </lineage>
</organism>
<feature type="chain" id="PRO_5011620666" evidence="2">
    <location>
        <begin position="19"/>
        <end position="930"/>
    </location>
</feature>
<keyword evidence="1 2" id="KW-0732">Signal</keyword>
<evidence type="ECO:0000256" key="1">
    <source>
        <dbReference type="ARBA" id="ARBA00022729"/>
    </source>
</evidence>
<dbReference type="OrthoDB" id="1489153at2"/>
<dbReference type="EMBL" id="FNBH01000005">
    <property type="protein sequence ID" value="SDG54356.1"/>
    <property type="molecule type" value="Genomic_DNA"/>
</dbReference>
<dbReference type="SUPFAM" id="SSF82171">
    <property type="entry name" value="DPP6 N-terminal domain-like"/>
    <property type="match status" value="1"/>
</dbReference>
<name>A0A1G7V3L8_9FLAO</name>
<dbReference type="NCBIfam" id="TIGR04183">
    <property type="entry name" value="Por_Secre_tail"/>
    <property type="match status" value="1"/>
</dbReference>
<dbReference type="STRING" id="454006.SAMN05421825_3507"/>
<evidence type="ECO:0000313" key="4">
    <source>
        <dbReference type="EMBL" id="SDG54356.1"/>
    </source>
</evidence>
<dbReference type="AlphaFoldDB" id="A0A1G7V3L8"/>
<dbReference type="RefSeq" id="WP_089874773.1">
    <property type="nucleotide sequence ID" value="NZ_FNBH01000005.1"/>
</dbReference>
<keyword evidence="5" id="KW-1185">Reference proteome</keyword>
<dbReference type="InterPro" id="IPR026444">
    <property type="entry name" value="Secre_tail"/>
</dbReference>
<evidence type="ECO:0000313" key="5">
    <source>
        <dbReference type="Proteomes" id="UP000199203"/>
    </source>
</evidence>
<dbReference type="Pfam" id="PF18962">
    <property type="entry name" value="Por_Secre_tail"/>
    <property type="match status" value="1"/>
</dbReference>
<evidence type="ECO:0000259" key="3">
    <source>
        <dbReference type="Pfam" id="PF18962"/>
    </source>
</evidence>
<reference evidence="5" key="1">
    <citation type="submission" date="2016-10" db="EMBL/GenBank/DDBJ databases">
        <authorList>
            <person name="Varghese N."/>
            <person name="Submissions S."/>
        </authorList>
    </citation>
    <scope>NUCLEOTIDE SEQUENCE [LARGE SCALE GENOMIC DNA]</scope>
    <source>
        <strain evidence="5">DSM 19684</strain>
    </source>
</reference>
<accession>A0A1G7V3L8</accession>
<evidence type="ECO:0000256" key="2">
    <source>
        <dbReference type="SAM" id="SignalP"/>
    </source>
</evidence>
<dbReference type="Proteomes" id="UP000199203">
    <property type="component" value="Unassembled WGS sequence"/>
</dbReference>
<proteinExistence type="predicted"/>